<reference evidence="1" key="1">
    <citation type="submission" date="2019-02" db="EMBL/GenBank/DDBJ databases">
        <authorList>
            <person name="Gruber-Vodicka R. H."/>
            <person name="Seah K. B. B."/>
        </authorList>
    </citation>
    <scope>NUCLEOTIDE SEQUENCE</scope>
    <source>
        <strain evidence="1">BECK_BZ131</strain>
    </source>
</reference>
<evidence type="ECO:0000313" key="1">
    <source>
        <dbReference type="EMBL" id="VFJ66679.1"/>
    </source>
</evidence>
<gene>
    <name evidence="1" type="ORF">BECKFW1821C_GA0114237_101053</name>
</gene>
<dbReference type="AlphaFoldDB" id="A0A450THK4"/>
<organism evidence="1">
    <name type="scientific">Candidatus Kentrum sp. FW</name>
    <dbReference type="NCBI Taxonomy" id="2126338"/>
    <lineage>
        <taxon>Bacteria</taxon>
        <taxon>Pseudomonadati</taxon>
        <taxon>Pseudomonadota</taxon>
        <taxon>Gammaproteobacteria</taxon>
        <taxon>Candidatus Kentrum</taxon>
    </lineage>
</organism>
<accession>A0A450THK4</accession>
<name>A0A450THK4_9GAMM</name>
<dbReference type="Pfam" id="PF14076">
    <property type="entry name" value="DUF4258"/>
    <property type="match status" value="1"/>
</dbReference>
<dbReference type="EMBL" id="CAADFE010000010">
    <property type="protein sequence ID" value="VFJ66679.1"/>
    <property type="molecule type" value="Genomic_DNA"/>
</dbReference>
<proteinExistence type="predicted"/>
<evidence type="ECO:0008006" key="2">
    <source>
        <dbReference type="Google" id="ProtNLM"/>
    </source>
</evidence>
<dbReference type="InterPro" id="IPR025354">
    <property type="entry name" value="DUF4258"/>
</dbReference>
<sequence>MIRYHPHALFQMQRRGITQQQLEMALTGHDETESRGDKRSFLKCFPEKGKKLRVVTRLDDIHYVITPPTSIGGNHASQNRS</sequence>
<protein>
    <recommendedName>
        <fullName evidence="2">DUF4258 domain-containing protein</fullName>
    </recommendedName>
</protein>